<evidence type="ECO:0000256" key="1">
    <source>
        <dbReference type="SAM" id="Phobius"/>
    </source>
</evidence>
<gene>
    <name evidence="2" type="ORF">P0Y48_10185</name>
</gene>
<dbReference type="AlphaFoldDB" id="A0AAJ6B2G5"/>
<feature type="transmembrane region" description="Helical" evidence="1">
    <location>
        <begin position="115"/>
        <end position="138"/>
    </location>
</feature>
<feature type="transmembrane region" description="Helical" evidence="1">
    <location>
        <begin position="90"/>
        <end position="109"/>
    </location>
</feature>
<reference evidence="2" key="1">
    <citation type="submission" date="2023-03" db="EMBL/GenBank/DDBJ databases">
        <title>Andean soil-derived lignocellulolytic bacterial consortium as a source of novel taxa and putative plastic-active enzymes.</title>
        <authorList>
            <person name="Diaz-Garcia L."/>
            <person name="Chuvochina M."/>
            <person name="Feuerriegel G."/>
            <person name="Bunk B."/>
            <person name="Sproer C."/>
            <person name="Streit W.R."/>
            <person name="Rodriguez L.M."/>
            <person name="Overmann J."/>
            <person name="Jimenez D.J."/>
        </authorList>
    </citation>
    <scope>NUCLEOTIDE SEQUENCE</scope>
    <source>
        <strain evidence="2">MAG 4610</strain>
    </source>
</reference>
<keyword evidence="1" id="KW-0472">Membrane</keyword>
<keyword evidence="1" id="KW-0812">Transmembrane</keyword>
<accession>A0AAJ6B2G5</accession>
<evidence type="ECO:0000313" key="3">
    <source>
        <dbReference type="Proteomes" id="UP001213972"/>
    </source>
</evidence>
<dbReference type="Proteomes" id="UP001213972">
    <property type="component" value="Chromosome"/>
</dbReference>
<proteinExistence type="predicted"/>
<dbReference type="EMBL" id="CP119321">
    <property type="protein sequence ID" value="WEK12830.1"/>
    <property type="molecule type" value="Genomic_DNA"/>
</dbReference>
<organism evidence="2 3">
    <name type="scientific">Candidatus Microbacterium phytovorans</name>
    <dbReference type="NCBI Taxonomy" id="3121374"/>
    <lineage>
        <taxon>Bacteria</taxon>
        <taxon>Bacillati</taxon>
        <taxon>Actinomycetota</taxon>
        <taxon>Actinomycetes</taxon>
        <taxon>Micrococcales</taxon>
        <taxon>Microbacteriaceae</taxon>
        <taxon>Microbacterium</taxon>
    </lineage>
</organism>
<protein>
    <submittedName>
        <fullName evidence="2">Uncharacterized protein</fullName>
    </submittedName>
</protein>
<feature type="transmembrane region" description="Helical" evidence="1">
    <location>
        <begin position="12"/>
        <end position="31"/>
    </location>
</feature>
<sequence>MGYGERNVWSGLVLSVVVVSIYLALVLPQLAERPVDDVAWQWPMVWCIVGGIVATIAASILWGIVAGIRDPGEEHRSDVRDRDIERMGDRVGQAFGAIGGIAGIVLAMVDAEPFWIGNAIFVGFFLSATLGSVARLVAYRRGLV</sequence>
<keyword evidence="1" id="KW-1133">Transmembrane helix</keyword>
<feature type="transmembrane region" description="Helical" evidence="1">
    <location>
        <begin position="43"/>
        <end position="69"/>
    </location>
</feature>
<name>A0AAJ6B2G5_9MICO</name>
<evidence type="ECO:0000313" key="2">
    <source>
        <dbReference type="EMBL" id="WEK12830.1"/>
    </source>
</evidence>